<dbReference type="PANTHER" id="PTHR12304">
    <property type="entry name" value="INOSINE-URIDINE PREFERRING NUCLEOSIDE HYDROLASE"/>
    <property type="match status" value="1"/>
</dbReference>
<dbReference type="Pfam" id="PF01156">
    <property type="entry name" value="IU_nuc_hydro"/>
    <property type="match status" value="1"/>
</dbReference>
<evidence type="ECO:0000256" key="1">
    <source>
        <dbReference type="ARBA" id="ARBA00022801"/>
    </source>
</evidence>
<dbReference type="EMBL" id="QEOP01000004">
    <property type="protein sequence ID" value="PVZ93393.1"/>
    <property type="molecule type" value="Genomic_DNA"/>
</dbReference>
<keyword evidence="1 4" id="KW-0378">Hydrolase</keyword>
<sequence>MTGVPHRLILDSDIGSDIDDEFTLAMIWGSPELDLLGLSASYGDTVLRTRIARRMAELVGRGLRVEPGDSATRSGREIWWAGHEGDAYGDLTGFAVEQSTEGGPSRGAALIGELATGEPRSHLLAIGPLATVASALDEDAGLADRIEHLWIMGGDFATAAAEHNILSDVDAAQRVLSAGIPTTLVPVDITTRVHLHEPDVARIEQTGELGRLLAVQARAWMRRWDEDYEIPHDPLTLLALLRPDLFEFTGPGTVVVSDGTDGQEVGCTRFIPGAGSVRLVTGVDVEGAAREIADRIVAGLAPIGSGGAPA</sequence>
<reference evidence="4 5" key="1">
    <citation type="submission" date="2018-05" db="EMBL/GenBank/DDBJ databases">
        <title>Amnibacterium sp. M8JJ-5, whole genome shotgun sequence.</title>
        <authorList>
            <person name="Tuo L."/>
        </authorList>
    </citation>
    <scope>NUCLEOTIDE SEQUENCE [LARGE SCALE GENOMIC DNA]</scope>
    <source>
        <strain evidence="4 5">M8JJ-5</strain>
    </source>
</reference>
<evidence type="ECO:0000259" key="3">
    <source>
        <dbReference type="Pfam" id="PF01156"/>
    </source>
</evidence>
<protein>
    <submittedName>
        <fullName evidence="4">Nucleoside hydrolase</fullName>
    </submittedName>
</protein>
<organism evidence="4 5">
    <name type="scientific">Amnibacterium flavum</name>
    <dbReference type="NCBI Taxonomy" id="2173173"/>
    <lineage>
        <taxon>Bacteria</taxon>
        <taxon>Bacillati</taxon>
        <taxon>Actinomycetota</taxon>
        <taxon>Actinomycetes</taxon>
        <taxon>Micrococcales</taxon>
        <taxon>Microbacteriaceae</taxon>
        <taxon>Amnibacterium</taxon>
    </lineage>
</organism>
<dbReference type="GO" id="GO:0005829">
    <property type="term" value="C:cytosol"/>
    <property type="evidence" value="ECO:0007669"/>
    <property type="project" value="TreeGrafter"/>
</dbReference>
<name>A0A2V1HL90_9MICO</name>
<accession>A0A2V1HL90</accession>
<dbReference type="GO" id="GO:0008477">
    <property type="term" value="F:purine nucleosidase activity"/>
    <property type="evidence" value="ECO:0007669"/>
    <property type="project" value="TreeGrafter"/>
</dbReference>
<dbReference type="InterPro" id="IPR023186">
    <property type="entry name" value="IUNH"/>
</dbReference>
<dbReference type="PANTHER" id="PTHR12304:SF4">
    <property type="entry name" value="URIDINE NUCLEOSIDASE"/>
    <property type="match status" value="1"/>
</dbReference>
<dbReference type="InterPro" id="IPR001910">
    <property type="entry name" value="Inosine/uridine_hydrolase_dom"/>
</dbReference>
<evidence type="ECO:0000313" key="4">
    <source>
        <dbReference type="EMBL" id="PVZ93393.1"/>
    </source>
</evidence>
<dbReference type="Gene3D" id="3.90.245.10">
    <property type="entry name" value="Ribonucleoside hydrolase-like"/>
    <property type="match status" value="1"/>
</dbReference>
<dbReference type="RefSeq" id="WP_116757721.1">
    <property type="nucleotide sequence ID" value="NZ_JBHUEX010000001.1"/>
</dbReference>
<comment type="caution">
    <text evidence="4">The sequence shown here is derived from an EMBL/GenBank/DDBJ whole genome shotgun (WGS) entry which is preliminary data.</text>
</comment>
<keyword evidence="2" id="KW-0326">Glycosidase</keyword>
<keyword evidence="5" id="KW-1185">Reference proteome</keyword>
<dbReference type="AlphaFoldDB" id="A0A2V1HL90"/>
<evidence type="ECO:0000313" key="5">
    <source>
        <dbReference type="Proteomes" id="UP000244893"/>
    </source>
</evidence>
<proteinExistence type="predicted"/>
<dbReference type="SUPFAM" id="SSF53590">
    <property type="entry name" value="Nucleoside hydrolase"/>
    <property type="match status" value="1"/>
</dbReference>
<feature type="domain" description="Inosine/uridine-preferring nucleoside hydrolase" evidence="3">
    <location>
        <begin position="8"/>
        <end position="286"/>
    </location>
</feature>
<evidence type="ECO:0000256" key="2">
    <source>
        <dbReference type="ARBA" id="ARBA00023295"/>
    </source>
</evidence>
<dbReference type="OrthoDB" id="9797882at2"/>
<dbReference type="InterPro" id="IPR036452">
    <property type="entry name" value="Ribo_hydro-like"/>
</dbReference>
<gene>
    <name evidence="4" type="ORF">DDQ50_15580</name>
</gene>
<dbReference type="GO" id="GO:0006152">
    <property type="term" value="P:purine nucleoside catabolic process"/>
    <property type="evidence" value="ECO:0007669"/>
    <property type="project" value="TreeGrafter"/>
</dbReference>
<dbReference type="Proteomes" id="UP000244893">
    <property type="component" value="Unassembled WGS sequence"/>
</dbReference>